<dbReference type="Proteomes" id="UP000568751">
    <property type="component" value="Unassembled WGS sequence"/>
</dbReference>
<keyword evidence="1" id="KW-1133">Transmembrane helix</keyword>
<evidence type="ECO:0000256" key="1">
    <source>
        <dbReference type="SAM" id="Phobius"/>
    </source>
</evidence>
<organism evidence="2 3">
    <name type="scientific">Candidatus Thiodubiliella endoseptemdiera</name>
    <dbReference type="NCBI Taxonomy" id="2738886"/>
    <lineage>
        <taxon>Bacteria</taxon>
        <taxon>Pseudomonadati</taxon>
        <taxon>Pseudomonadota</taxon>
        <taxon>Gammaproteobacteria</taxon>
        <taxon>Candidatus Pseudothioglobaceae</taxon>
        <taxon>Candidatus Thiodubiliella</taxon>
    </lineage>
</organism>
<proteinExistence type="predicted"/>
<sequence>MTRFDLVKGDGVFSTNVRFVFKISEVDEVTAFVITSMIKISAKGDGFVSAAWASVAFILMRLMLYLA</sequence>
<comment type="caution">
    <text evidence="2">The sequence shown here is derived from an EMBL/GenBank/DDBJ whole genome shotgun (WGS) entry which is preliminary data.</text>
</comment>
<dbReference type="RefSeq" id="WP_369151325.1">
    <property type="nucleotide sequence ID" value="NZ_OZ156464.1"/>
</dbReference>
<accession>A0A853F367</accession>
<keyword evidence="1" id="KW-0472">Membrane</keyword>
<dbReference type="AlphaFoldDB" id="A0A853F367"/>
<keyword evidence="1" id="KW-0812">Transmembrane</keyword>
<dbReference type="EMBL" id="JACCHT010000002">
    <property type="protein sequence ID" value="NYT27976.1"/>
    <property type="molecule type" value="Genomic_DNA"/>
</dbReference>
<evidence type="ECO:0000313" key="2">
    <source>
        <dbReference type="EMBL" id="NYT27976.1"/>
    </source>
</evidence>
<evidence type="ECO:0000313" key="3">
    <source>
        <dbReference type="Proteomes" id="UP000568751"/>
    </source>
</evidence>
<gene>
    <name evidence="2" type="ORF">H0A76_08835</name>
</gene>
<name>A0A853F367_9GAMM</name>
<protein>
    <submittedName>
        <fullName evidence="2">Uncharacterized protein</fullName>
    </submittedName>
</protein>
<reference evidence="2 3" key="1">
    <citation type="submission" date="2020-05" db="EMBL/GenBank/DDBJ databases">
        <title>Horizontal transmission and recombination maintain forever young bacterial symbiont genomes.</title>
        <authorList>
            <person name="Russell S.L."/>
            <person name="Pepper-Tunick E."/>
            <person name="Svedberg J."/>
            <person name="Byrne A."/>
            <person name="Ruelas Castillo J."/>
            <person name="Vollmers C."/>
            <person name="Beinart R.A."/>
            <person name="Corbett-Detig R."/>
        </authorList>
    </citation>
    <scope>NUCLEOTIDE SEQUENCE [LARGE SCALE GENOMIC DNA]</scope>
    <source>
        <strain evidence="2">455</strain>
    </source>
</reference>
<feature type="transmembrane region" description="Helical" evidence="1">
    <location>
        <begin position="46"/>
        <end position="66"/>
    </location>
</feature>